<comment type="caution">
    <text evidence="2">The sequence shown here is derived from an EMBL/GenBank/DDBJ whole genome shotgun (WGS) entry which is preliminary data.</text>
</comment>
<proteinExistence type="predicted"/>
<organism evidence="2 3">
    <name type="scientific">Thelohanellus kitauei</name>
    <name type="common">Myxosporean</name>
    <dbReference type="NCBI Taxonomy" id="669202"/>
    <lineage>
        <taxon>Eukaryota</taxon>
        <taxon>Metazoa</taxon>
        <taxon>Cnidaria</taxon>
        <taxon>Myxozoa</taxon>
        <taxon>Myxosporea</taxon>
        <taxon>Bivalvulida</taxon>
        <taxon>Platysporina</taxon>
        <taxon>Myxobolidae</taxon>
        <taxon>Thelohanellus</taxon>
    </lineage>
</organism>
<dbReference type="SMART" id="SM00155">
    <property type="entry name" value="PLDc"/>
    <property type="match status" value="2"/>
</dbReference>
<dbReference type="InterPro" id="IPR025202">
    <property type="entry name" value="PLD-like_dom"/>
</dbReference>
<dbReference type="GO" id="GO:0003824">
    <property type="term" value="F:catalytic activity"/>
    <property type="evidence" value="ECO:0007669"/>
    <property type="project" value="InterPro"/>
</dbReference>
<reference evidence="2 3" key="1">
    <citation type="journal article" date="2014" name="Genome Biol. Evol.">
        <title>The genome of the myxosporean Thelohanellus kitauei shows adaptations to nutrient acquisition within its fish host.</title>
        <authorList>
            <person name="Yang Y."/>
            <person name="Xiong J."/>
            <person name="Zhou Z."/>
            <person name="Huo F."/>
            <person name="Miao W."/>
            <person name="Ran C."/>
            <person name="Liu Y."/>
            <person name="Zhang J."/>
            <person name="Feng J."/>
            <person name="Wang M."/>
            <person name="Wang M."/>
            <person name="Wang L."/>
            <person name="Yao B."/>
        </authorList>
    </citation>
    <scope>NUCLEOTIDE SEQUENCE [LARGE SCALE GENOMIC DNA]</scope>
    <source>
        <strain evidence="2">Wuqing</strain>
    </source>
</reference>
<dbReference type="SUPFAM" id="SSF56024">
    <property type="entry name" value="Phospholipase D/nuclease"/>
    <property type="match status" value="2"/>
</dbReference>
<evidence type="ECO:0000313" key="2">
    <source>
        <dbReference type="EMBL" id="KII72621.1"/>
    </source>
</evidence>
<dbReference type="Proteomes" id="UP000031668">
    <property type="component" value="Unassembled WGS sequence"/>
</dbReference>
<dbReference type="Pfam" id="PF13091">
    <property type="entry name" value="PLDc_2"/>
    <property type="match status" value="1"/>
</dbReference>
<dbReference type="PANTHER" id="PTHR10185:SF17">
    <property type="entry name" value="GM01519P-RELATED"/>
    <property type="match status" value="1"/>
</dbReference>
<dbReference type="OrthoDB" id="1923775at2759"/>
<dbReference type="OMA" id="WTHFIPN"/>
<evidence type="ECO:0000259" key="1">
    <source>
        <dbReference type="PROSITE" id="PS50035"/>
    </source>
</evidence>
<dbReference type="PANTHER" id="PTHR10185">
    <property type="entry name" value="PHOSPHOLIPASE D - RELATED"/>
    <property type="match status" value="1"/>
</dbReference>
<sequence>MFFIAETTPESLNLKPRIKHASIGESILDMVKNAKYSIDIGSIYSTLLNNGTPTPSDQIGRSIYNELVNAAKRGTKIRFLLTKPNEQFQEPEAEQLAKLFPKMITVGYLDLNKLTHHGGIQHMKCFIVDHESIYLGSANCDWRAYSEVAEVGIFGIKSGDAGQYMQILYNYLWHEIDSPSSHQNRISCDYESSHYKDLPMTVGHPPIQLSFSMSPPFFKKYGIESDLDAIRKVINNQNEGFIRLCAMEYSNFTYELHGHKFWGEVDWMIRKATMERDVTVHIMVDHHDIKSFLPRHSLQTLHGYGKICVKTIEFPKLQPDIPFTRLFHSKMCISEDRAWVSTNNLTPNYFENCSGIGCTLFGTTLAGNKMIIELKEIFDRYYDSEYAKYLELS</sequence>
<dbReference type="PROSITE" id="PS50035">
    <property type="entry name" value="PLD"/>
    <property type="match status" value="1"/>
</dbReference>
<protein>
    <submittedName>
        <fullName evidence="2">Phospholipase D Z</fullName>
    </submittedName>
</protein>
<dbReference type="AlphaFoldDB" id="A0A0C2MZ92"/>
<name>A0A0C2MZ92_THEKT</name>
<dbReference type="Gene3D" id="3.30.870.10">
    <property type="entry name" value="Endonuclease Chain A"/>
    <property type="match status" value="2"/>
</dbReference>
<evidence type="ECO:0000313" key="3">
    <source>
        <dbReference type="Proteomes" id="UP000031668"/>
    </source>
</evidence>
<dbReference type="EMBL" id="JWZT01001161">
    <property type="protein sequence ID" value="KII72621.1"/>
    <property type="molecule type" value="Genomic_DNA"/>
</dbReference>
<dbReference type="InterPro" id="IPR050874">
    <property type="entry name" value="Diverse_PLD-related"/>
</dbReference>
<accession>A0A0C2MZ92</accession>
<feature type="domain" description="PLD phosphodiesterase" evidence="1">
    <location>
        <begin position="117"/>
        <end position="144"/>
    </location>
</feature>
<dbReference type="InterPro" id="IPR001736">
    <property type="entry name" value="PLipase_D/transphosphatidylase"/>
</dbReference>
<keyword evidence="3" id="KW-1185">Reference proteome</keyword>
<gene>
    <name evidence="2" type="ORF">RF11_06453</name>
</gene>